<organism evidence="8 9">
    <name type="scientific">Adineta steineri</name>
    <dbReference type="NCBI Taxonomy" id="433720"/>
    <lineage>
        <taxon>Eukaryota</taxon>
        <taxon>Metazoa</taxon>
        <taxon>Spiralia</taxon>
        <taxon>Gnathifera</taxon>
        <taxon>Rotifera</taxon>
        <taxon>Eurotatoria</taxon>
        <taxon>Bdelloidea</taxon>
        <taxon>Adinetida</taxon>
        <taxon>Adinetidae</taxon>
        <taxon>Adineta</taxon>
    </lineage>
</organism>
<sequence length="155" mass="17633">RKLELQRDNNFCKQLTICQTPMEELKPAIQVNLRPLEQHSHDDNDLKEAIINNLDLTPECTLCHYVVSYLDAVIKNNKSQEAVEAALARVCTILPKKDRVKCSEFVKNYGPVLADLIIEVADPRLICRYLGMCLITTDESKPIIHSDHHDARIAV</sequence>
<keyword evidence="2" id="KW-0964">Secreted</keyword>
<dbReference type="Pfam" id="PF05184">
    <property type="entry name" value="SapB_1"/>
    <property type="match status" value="1"/>
</dbReference>
<keyword evidence="4" id="KW-0677">Repeat</keyword>
<dbReference type="SUPFAM" id="SSF47862">
    <property type="entry name" value="Saposin"/>
    <property type="match status" value="1"/>
</dbReference>
<dbReference type="InterPro" id="IPR007856">
    <property type="entry name" value="SapB_1"/>
</dbReference>
<dbReference type="GO" id="GO:0006629">
    <property type="term" value="P:lipid metabolic process"/>
    <property type="evidence" value="ECO:0007669"/>
    <property type="project" value="InterPro"/>
</dbReference>
<gene>
    <name evidence="8" type="ORF">OXD698_LOCUS7499</name>
</gene>
<dbReference type="FunFam" id="1.10.225.10:FF:000002">
    <property type="entry name" value="prosaposin isoform X2"/>
    <property type="match status" value="1"/>
</dbReference>
<evidence type="ECO:0000256" key="2">
    <source>
        <dbReference type="ARBA" id="ARBA00022525"/>
    </source>
</evidence>
<comment type="caution">
    <text evidence="8">The sequence shown here is derived from an EMBL/GenBank/DDBJ whole genome shotgun (WGS) entry which is preliminary data.</text>
</comment>
<evidence type="ECO:0000259" key="7">
    <source>
        <dbReference type="PROSITE" id="PS50015"/>
    </source>
</evidence>
<dbReference type="SMART" id="SM00741">
    <property type="entry name" value="SapB"/>
    <property type="match status" value="1"/>
</dbReference>
<dbReference type="Pfam" id="PF03489">
    <property type="entry name" value="SapB_2"/>
    <property type="match status" value="1"/>
</dbReference>
<dbReference type="Proteomes" id="UP000663844">
    <property type="component" value="Unassembled WGS sequence"/>
</dbReference>
<proteinExistence type="predicted"/>
<feature type="domain" description="Saposin B-type" evidence="7">
    <location>
        <begin position="56"/>
        <end position="137"/>
    </location>
</feature>
<keyword evidence="3" id="KW-0732">Signal</keyword>
<accession>A0A818PC61</accession>
<keyword evidence="5" id="KW-1015">Disulfide bond</keyword>
<evidence type="ECO:0000256" key="3">
    <source>
        <dbReference type="ARBA" id="ARBA00022729"/>
    </source>
</evidence>
<dbReference type="InterPro" id="IPR051428">
    <property type="entry name" value="Sphingo_Act-Surfact_Prot"/>
</dbReference>
<name>A0A818PC61_9BILA</name>
<reference evidence="8" key="1">
    <citation type="submission" date="2021-02" db="EMBL/GenBank/DDBJ databases">
        <authorList>
            <person name="Nowell W R."/>
        </authorList>
    </citation>
    <scope>NUCLEOTIDE SEQUENCE</scope>
</reference>
<dbReference type="InterPro" id="IPR011001">
    <property type="entry name" value="Saposin-like"/>
</dbReference>
<dbReference type="GO" id="GO:0005737">
    <property type="term" value="C:cytoplasm"/>
    <property type="evidence" value="ECO:0007669"/>
    <property type="project" value="UniProtKB-ARBA"/>
</dbReference>
<dbReference type="GO" id="GO:0005576">
    <property type="term" value="C:extracellular region"/>
    <property type="evidence" value="ECO:0007669"/>
    <property type="project" value="UniProtKB-SubCell"/>
</dbReference>
<evidence type="ECO:0000256" key="5">
    <source>
        <dbReference type="ARBA" id="ARBA00023157"/>
    </source>
</evidence>
<evidence type="ECO:0000256" key="4">
    <source>
        <dbReference type="ARBA" id="ARBA00022737"/>
    </source>
</evidence>
<dbReference type="PROSITE" id="PS50015">
    <property type="entry name" value="SAP_B"/>
    <property type="match status" value="1"/>
</dbReference>
<dbReference type="InterPro" id="IPR008138">
    <property type="entry name" value="SapB_2"/>
</dbReference>
<evidence type="ECO:0000256" key="1">
    <source>
        <dbReference type="ARBA" id="ARBA00004613"/>
    </source>
</evidence>
<dbReference type="EMBL" id="CAJOAZ010000344">
    <property type="protein sequence ID" value="CAF3622313.1"/>
    <property type="molecule type" value="Genomic_DNA"/>
</dbReference>
<protein>
    <recommendedName>
        <fullName evidence="7">Saposin B-type domain-containing protein</fullName>
    </recommendedName>
</protein>
<evidence type="ECO:0000313" key="8">
    <source>
        <dbReference type="EMBL" id="CAF3622313.1"/>
    </source>
</evidence>
<feature type="non-terminal residue" evidence="8">
    <location>
        <position position="155"/>
    </location>
</feature>
<comment type="subcellular location">
    <subcellularLocation>
        <location evidence="1">Secreted</location>
    </subcellularLocation>
</comment>
<dbReference type="PANTHER" id="PTHR11480:SF3">
    <property type="entry name" value="BCDNA.GH08312"/>
    <property type="match status" value="1"/>
</dbReference>
<keyword evidence="6" id="KW-0325">Glycoprotein</keyword>
<dbReference type="AlphaFoldDB" id="A0A818PC61"/>
<evidence type="ECO:0000256" key="6">
    <source>
        <dbReference type="ARBA" id="ARBA00023180"/>
    </source>
</evidence>
<evidence type="ECO:0000313" key="9">
    <source>
        <dbReference type="Proteomes" id="UP000663844"/>
    </source>
</evidence>
<dbReference type="Gene3D" id="1.10.225.10">
    <property type="entry name" value="Saposin-like"/>
    <property type="match status" value="1"/>
</dbReference>
<dbReference type="PANTHER" id="PTHR11480">
    <property type="entry name" value="SAPOSIN-RELATED"/>
    <property type="match status" value="1"/>
</dbReference>
<dbReference type="InterPro" id="IPR008139">
    <property type="entry name" value="SaposinB_dom"/>
</dbReference>